<dbReference type="GeneTree" id="ENSGT00390000015384"/>
<feature type="chain" id="PRO_5033207702" evidence="1 5">
    <location>
        <begin position="19"/>
        <end position="136"/>
    </location>
</feature>
<proteinExistence type="evidence at transcript level"/>
<feature type="signal peptide" evidence="1">
    <location>
        <begin position="1"/>
        <end position="18"/>
    </location>
</feature>
<evidence type="ECO:0000313" key="2">
    <source>
        <dbReference type="EMBL" id="ABB02613.1"/>
    </source>
</evidence>
<organism evidence="2">
    <name type="scientific">Xenopus tropicalis</name>
    <name type="common">Western clawed frog</name>
    <name type="synonym">Silurana tropicalis</name>
    <dbReference type="NCBI Taxonomy" id="8364"/>
    <lineage>
        <taxon>Eukaryota</taxon>
        <taxon>Metazoa</taxon>
        <taxon>Chordata</taxon>
        <taxon>Craniata</taxon>
        <taxon>Vertebrata</taxon>
        <taxon>Euteleostomi</taxon>
        <taxon>Amphibia</taxon>
        <taxon>Batrachia</taxon>
        <taxon>Anura</taxon>
        <taxon>Pipoidea</taxon>
        <taxon>Pipidae</taxon>
        <taxon>Xenopodinae</taxon>
        <taxon>Xenopus</taxon>
        <taxon>Silurana</taxon>
    </lineage>
</organism>
<reference evidence="5" key="4">
    <citation type="submission" date="2025-04" db="UniProtKB">
        <authorList>
            <consortium name="RefSeq"/>
        </authorList>
    </citation>
    <scope>IDENTIFICATION</scope>
</reference>
<dbReference type="PRINTS" id="PR01926">
    <property type="entry name" value="INTERLEUKIN9"/>
</dbReference>
<dbReference type="RefSeq" id="NP_001165367.1">
    <property type="nucleotide sequence ID" value="NM_001171896.1"/>
</dbReference>
<dbReference type="AGR" id="Xenbase:XB-GENE-25874678"/>
<dbReference type="Proteomes" id="UP000008143">
    <property type="component" value="Chromosome 3"/>
</dbReference>
<sequence>MLGLYIVVLATLAIQTLHFISDGQLCGICWIYCLCTTLYKPQNQEKHNMCGCLDIPQNTCSLSCFNSGLQEIKDHLNETKLLSRFSIMRTACKVRDFVVDVSCAKSCETSSFGNWYSFLEELHSAFQQIAGEAESK</sequence>
<evidence type="ECO:0000313" key="3">
    <source>
        <dbReference type="Ensembl" id="ENSXETP00000060886"/>
    </source>
</evidence>
<dbReference type="OrthoDB" id="10399864at2759"/>
<dbReference type="EMBL" id="DQ221743">
    <property type="protein sequence ID" value="ABB02613.1"/>
    <property type="molecule type" value="mRNA"/>
</dbReference>
<keyword evidence="1 5" id="KW-0732">Signal</keyword>
<accession>Q38JW3</accession>
<gene>
    <name evidence="3 5 6" type="primary">il9</name>
    <name evidence="2 5" type="synonym">IL-9</name>
</gene>
<dbReference type="Ensembl" id="ENSXETT00000063004">
    <property type="protein sequence ID" value="ENSXETP00000060886"/>
    <property type="gene ID" value="ENSXETG00000033564"/>
</dbReference>
<evidence type="ECO:0000313" key="4">
    <source>
        <dbReference type="Proteomes" id="UP000008143"/>
    </source>
</evidence>
<protein>
    <submittedName>
        <fullName evidence="5">Interleukin 9 isoform 2 precursor</fullName>
    </submittedName>
    <submittedName>
        <fullName evidence="2 3">Interleukin-9</fullName>
    </submittedName>
</protein>
<dbReference type="InterPro" id="IPR020447">
    <property type="entry name" value="IL-9"/>
</dbReference>
<evidence type="ECO:0000313" key="5">
    <source>
        <dbReference type="RefSeq" id="NP_001165367.1"/>
    </source>
</evidence>
<dbReference type="Xenbase" id="XB-GENE-25874678">
    <property type="gene designation" value="il9"/>
</dbReference>
<evidence type="ECO:0000256" key="1">
    <source>
        <dbReference type="SAM" id="SignalP"/>
    </source>
</evidence>
<evidence type="ECO:0000313" key="6">
    <source>
        <dbReference type="Xenbase" id="XB-GENE-25874678"/>
    </source>
</evidence>
<dbReference type="AlphaFoldDB" id="Q38JW3"/>
<dbReference type="GeneID" id="100335029"/>
<name>Q38JW3_XENTR</name>
<dbReference type="CTD" id="3578"/>
<reference evidence="3" key="3">
    <citation type="submission" date="2020-05" db="UniProtKB">
        <authorList>
            <consortium name="Ensembl"/>
        </authorList>
    </citation>
    <scope>IDENTIFICATION</scope>
</reference>
<keyword evidence="4" id="KW-1185">Reference proteome</keyword>
<reference evidence="3" key="2">
    <citation type="journal article" date="2010" name="Science">
        <title>The genome of the Western clawed frog Xenopus tropicalis.</title>
        <authorList>
            <person name="Hellsten U."/>
            <person name="Harland R.M."/>
            <person name="Gilchrist M.J."/>
            <person name="Hendrix D."/>
            <person name="Jurka J."/>
            <person name="Kapitonov V."/>
            <person name="Ovcharenko I."/>
            <person name="Putnam N.H."/>
            <person name="Shu S."/>
            <person name="Taher L."/>
            <person name="Blitz I.L."/>
            <person name="Blumberg B."/>
            <person name="Dichmann D.S."/>
            <person name="Dubchak I."/>
            <person name="Amaya E."/>
            <person name="Detter J.C."/>
            <person name="Fletcher R."/>
            <person name="Gerhard D.S."/>
            <person name="Goodstein D."/>
            <person name="Graves T."/>
            <person name="Grigoriev I.V."/>
            <person name="Grimwood J."/>
            <person name="Kawashima T."/>
            <person name="Lindquist E."/>
            <person name="Lucas S.M."/>
            <person name="Mead P.E."/>
            <person name="Mitros T."/>
            <person name="Ogino H."/>
            <person name="Ohta Y."/>
            <person name="Poliakov A.V."/>
            <person name="Pollet N."/>
            <person name="Robert J."/>
            <person name="Salamov A."/>
            <person name="Sater A.K."/>
            <person name="Schmutz J."/>
            <person name="Terry A."/>
            <person name="Vize P.D."/>
            <person name="Warren W.C."/>
            <person name="Wells D."/>
            <person name="Wills A."/>
            <person name="Wilson R.K."/>
            <person name="Zimmerman L.B."/>
            <person name="Zorn A.M."/>
            <person name="Grainger R."/>
            <person name="Grammer T."/>
            <person name="Khokha M.K."/>
            <person name="Richardson P.M."/>
            <person name="Rokhsar D.S."/>
        </authorList>
    </citation>
    <scope>NUCLEOTIDE SEQUENCE [LARGE SCALE GENOMIC DNA]</scope>
    <source>
        <strain evidence="3">Nigerian</strain>
    </source>
</reference>
<reference evidence="2" key="1">
    <citation type="submission" date="2005-09" db="EMBL/GenBank/DDBJ databases">
        <authorList>
            <person name="Chen X."/>
            <person name="Dong W."/>
            <person name="Shao J."/>
        </authorList>
    </citation>
    <scope>NUCLEOTIDE SEQUENCE</scope>
    <source>
        <strain evidence="2">N3020822</strain>
    </source>
</reference>